<evidence type="ECO:0000256" key="1">
    <source>
        <dbReference type="ARBA" id="ARBA00004141"/>
    </source>
</evidence>
<dbReference type="PANTHER" id="PTHR19282:SF544">
    <property type="entry name" value="TETRASPANIN"/>
    <property type="match status" value="1"/>
</dbReference>
<keyword evidence="4 5" id="KW-0472">Membrane</keyword>
<dbReference type="PANTHER" id="PTHR19282">
    <property type="entry name" value="TETRASPANIN"/>
    <property type="match status" value="1"/>
</dbReference>
<feature type="transmembrane region" description="Helical" evidence="5">
    <location>
        <begin position="96"/>
        <end position="120"/>
    </location>
</feature>
<feature type="signal peptide" evidence="6">
    <location>
        <begin position="1"/>
        <end position="16"/>
    </location>
</feature>
<dbReference type="AlphaFoldDB" id="A0A0L8GE87"/>
<sequence length="302" mass="33803">MAMMITIVGVAATVSAFWSSRERERAIIGDIWCHTLVLNPETKLRNKVYATQAGLCLTTKLTEKNKLVLGCVMVAMSMVTRLQREEISLFESIDMDPVYFVLGMGAFVVFISLLGCLGALRESVWTLHFFCICVMMIFLLEIVTFVFALTLMSNIQGNITHSISKGIKQYGLNQKKDAVLDDLQQKYSCCGTKTYEDWNFNPFFNCSAHGHLTCKVPDSCCHPPVITRCGLLWNLPRTSHSNPNKRIFIQGCVPVLMNIFKMNAVIIGLSMLVIALLEIVSVVLAYLTIKDVESIFPPQNAK</sequence>
<name>A0A0L8GE87_OCTBM</name>
<dbReference type="InterPro" id="IPR008952">
    <property type="entry name" value="Tetraspanin_EC2_sf"/>
</dbReference>
<dbReference type="GO" id="GO:0005886">
    <property type="term" value="C:plasma membrane"/>
    <property type="evidence" value="ECO:0007669"/>
    <property type="project" value="TreeGrafter"/>
</dbReference>
<keyword evidence="3 5" id="KW-1133">Transmembrane helix</keyword>
<dbReference type="SUPFAM" id="SSF48652">
    <property type="entry name" value="Tetraspanin"/>
    <property type="match status" value="1"/>
</dbReference>
<dbReference type="EMBL" id="KQ422209">
    <property type="protein sequence ID" value="KOF75342.1"/>
    <property type="molecule type" value="Genomic_DNA"/>
</dbReference>
<evidence type="ECO:0000313" key="7">
    <source>
        <dbReference type="EMBL" id="KOF75342.1"/>
    </source>
</evidence>
<keyword evidence="6" id="KW-0732">Signal</keyword>
<evidence type="ECO:0000256" key="2">
    <source>
        <dbReference type="ARBA" id="ARBA00022692"/>
    </source>
</evidence>
<feature type="chain" id="PRO_5005582926" evidence="6">
    <location>
        <begin position="17"/>
        <end position="302"/>
    </location>
</feature>
<evidence type="ECO:0000256" key="3">
    <source>
        <dbReference type="ARBA" id="ARBA00022989"/>
    </source>
</evidence>
<accession>A0A0L8GE87</accession>
<dbReference type="InterPro" id="IPR018499">
    <property type="entry name" value="Tetraspanin/Peripherin"/>
</dbReference>
<organism evidence="7">
    <name type="scientific">Octopus bimaculoides</name>
    <name type="common">California two-spotted octopus</name>
    <dbReference type="NCBI Taxonomy" id="37653"/>
    <lineage>
        <taxon>Eukaryota</taxon>
        <taxon>Metazoa</taxon>
        <taxon>Spiralia</taxon>
        <taxon>Lophotrochozoa</taxon>
        <taxon>Mollusca</taxon>
        <taxon>Cephalopoda</taxon>
        <taxon>Coleoidea</taxon>
        <taxon>Octopodiformes</taxon>
        <taxon>Octopoda</taxon>
        <taxon>Incirrata</taxon>
        <taxon>Octopodidae</taxon>
        <taxon>Octopus</taxon>
    </lineage>
</organism>
<dbReference type="OrthoDB" id="2014092at2759"/>
<gene>
    <name evidence="7" type="ORF">OCBIM_22034896mg</name>
</gene>
<dbReference type="Pfam" id="PF00335">
    <property type="entry name" value="Tetraspanin"/>
    <property type="match status" value="1"/>
</dbReference>
<dbReference type="Gene3D" id="1.10.1450.10">
    <property type="entry name" value="Tetraspanin"/>
    <property type="match status" value="1"/>
</dbReference>
<feature type="transmembrane region" description="Helical" evidence="5">
    <location>
        <begin position="264"/>
        <end position="289"/>
    </location>
</feature>
<dbReference type="PRINTS" id="PR00259">
    <property type="entry name" value="TMFOUR"/>
</dbReference>
<keyword evidence="2 5" id="KW-0812">Transmembrane</keyword>
<comment type="subcellular location">
    <subcellularLocation>
        <location evidence="1">Membrane</location>
        <topology evidence="1">Multi-pass membrane protein</topology>
    </subcellularLocation>
</comment>
<evidence type="ECO:0000256" key="4">
    <source>
        <dbReference type="ARBA" id="ARBA00023136"/>
    </source>
</evidence>
<evidence type="ECO:0000256" key="5">
    <source>
        <dbReference type="SAM" id="Phobius"/>
    </source>
</evidence>
<reference evidence="7" key="1">
    <citation type="submission" date="2015-07" db="EMBL/GenBank/DDBJ databases">
        <title>MeaNS - Measles Nucleotide Surveillance Program.</title>
        <authorList>
            <person name="Tran T."/>
            <person name="Druce J."/>
        </authorList>
    </citation>
    <scope>NUCLEOTIDE SEQUENCE</scope>
    <source>
        <strain evidence="7">UCB-OBI-ISO-001</strain>
        <tissue evidence="7">Gonad</tissue>
    </source>
</reference>
<evidence type="ECO:0000256" key="6">
    <source>
        <dbReference type="SAM" id="SignalP"/>
    </source>
</evidence>
<protein>
    <submittedName>
        <fullName evidence="7">Uncharacterized protein</fullName>
    </submittedName>
</protein>
<proteinExistence type="predicted"/>
<feature type="transmembrane region" description="Helical" evidence="5">
    <location>
        <begin position="126"/>
        <end position="151"/>
    </location>
</feature>